<dbReference type="PRINTS" id="PR00385">
    <property type="entry name" value="P450"/>
</dbReference>
<evidence type="ECO:0000313" key="17">
    <source>
        <dbReference type="Proteomes" id="UP000092993"/>
    </source>
</evidence>
<dbReference type="GO" id="GO:0005506">
    <property type="term" value="F:iron ion binding"/>
    <property type="evidence" value="ECO:0007669"/>
    <property type="project" value="InterPro"/>
</dbReference>
<evidence type="ECO:0000313" key="16">
    <source>
        <dbReference type="EMBL" id="OBZ67814.1"/>
    </source>
</evidence>
<dbReference type="Gene3D" id="1.10.630.10">
    <property type="entry name" value="Cytochrome P450"/>
    <property type="match status" value="1"/>
</dbReference>
<evidence type="ECO:0000256" key="1">
    <source>
        <dbReference type="ARBA" id="ARBA00001971"/>
    </source>
</evidence>
<dbReference type="SUPFAM" id="SSF48264">
    <property type="entry name" value="Cytochrome P450"/>
    <property type="match status" value="1"/>
</dbReference>
<comment type="caution">
    <text evidence="16">The sequence shown here is derived from an EMBL/GenBank/DDBJ whole genome shotgun (WGS) entry which is preliminary data.</text>
</comment>
<dbReference type="PANTHER" id="PTHR46300:SF7">
    <property type="entry name" value="P450, PUTATIVE (EUROFUNG)-RELATED"/>
    <property type="match status" value="1"/>
</dbReference>
<sequence length="395" mass="43640">MASVFIQSVLVLIIALLVSWWKHAKRPCHNADLPLPPGPTPLPIVAMSSTFPGIRVVDISGDVEEFNFVKVAGSYTSINQPRQIRSTYPFVMLASDFIMDTDLSCSIVMHSAFGATMLKMVYGIELAEDDTEYTHMIESALEGLQKNEGTASPSIAHELFEKKPLLEGDPALQEEDVAKNAVGVAWSRHYILCYAMVLLAMLSHPEVQRKAQAELDAVVGPDRLPDFGDRDSLPYVNAIALECFRWQPVAPLGIPHRSMADDVYNGYSIPGGSMIIPNIWAFTRNGHVRDPEHFNPDRFIKDGRFDPNVKDPRTLIFGFGRRICPGRHLADASLFINVASVLHVYNIGPPLDANGEPIQLEPTATTGFLSYPAPFKCTIKPQSAAARNMVLANWK</sequence>
<keyword evidence="8" id="KW-1133">Transmembrane helix</keyword>
<evidence type="ECO:0000256" key="10">
    <source>
        <dbReference type="ARBA" id="ARBA00023004"/>
    </source>
</evidence>
<comment type="pathway">
    <text evidence="3">Secondary metabolite biosynthesis.</text>
</comment>
<dbReference type="STRING" id="5627.A0A1C7LYB5"/>
<keyword evidence="7 13" id="KW-0479">Metal-binding</keyword>
<evidence type="ECO:0000256" key="3">
    <source>
        <dbReference type="ARBA" id="ARBA00005179"/>
    </source>
</evidence>
<feature type="chain" id="PRO_5008888838" evidence="15">
    <location>
        <begin position="25"/>
        <end position="395"/>
    </location>
</feature>
<keyword evidence="5 13" id="KW-0349">Heme</keyword>
<dbReference type="InterPro" id="IPR036396">
    <property type="entry name" value="Cyt_P450_sf"/>
</dbReference>
<keyword evidence="12" id="KW-0472">Membrane</keyword>
<dbReference type="PROSITE" id="PS00086">
    <property type="entry name" value="CYTOCHROME_P450"/>
    <property type="match status" value="1"/>
</dbReference>
<gene>
    <name evidence="16" type="primary">ordA_15</name>
    <name evidence="16" type="ORF">A0H81_12417</name>
</gene>
<evidence type="ECO:0000256" key="13">
    <source>
        <dbReference type="PIRSR" id="PIRSR602401-1"/>
    </source>
</evidence>
<dbReference type="Pfam" id="PF00067">
    <property type="entry name" value="p450"/>
    <property type="match status" value="1"/>
</dbReference>
<name>A0A1C7LYB5_GRIFR</name>
<dbReference type="GO" id="GO:0016705">
    <property type="term" value="F:oxidoreductase activity, acting on paired donors, with incorporation or reduction of molecular oxygen"/>
    <property type="evidence" value="ECO:0007669"/>
    <property type="project" value="InterPro"/>
</dbReference>
<dbReference type="PANTHER" id="PTHR46300">
    <property type="entry name" value="P450, PUTATIVE (EUROFUNG)-RELATED-RELATED"/>
    <property type="match status" value="1"/>
</dbReference>
<dbReference type="OrthoDB" id="3934656at2759"/>
<evidence type="ECO:0000256" key="15">
    <source>
        <dbReference type="SAM" id="SignalP"/>
    </source>
</evidence>
<dbReference type="AlphaFoldDB" id="A0A1C7LYB5"/>
<organism evidence="16 17">
    <name type="scientific">Grifola frondosa</name>
    <name type="common">Maitake</name>
    <name type="synonym">Polyporus frondosus</name>
    <dbReference type="NCBI Taxonomy" id="5627"/>
    <lineage>
        <taxon>Eukaryota</taxon>
        <taxon>Fungi</taxon>
        <taxon>Dikarya</taxon>
        <taxon>Basidiomycota</taxon>
        <taxon>Agaricomycotina</taxon>
        <taxon>Agaricomycetes</taxon>
        <taxon>Polyporales</taxon>
        <taxon>Grifolaceae</taxon>
        <taxon>Grifola</taxon>
    </lineage>
</organism>
<keyword evidence="6" id="KW-0812">Transmembrane</keyword>
<evidence type="ECO:0000256" key="12">
    <source>
        <dbReference type="ARBA" id="ARBA00023136"/>
    </source>
</evidence>
<keyword evidence="17" id="KW-1185">Reference proteome</keyword>
<dbReference type="GO" id="GO:0004497">
    <property type="term" value="F:monooxygenase activity"/>
    <property type="evidence" value="ECO:0007669"/>
    <property type="project" value="UniProtKB-KW"/>
</dbReference>
<feature type="signal peptide" evidence="15">
    <location>
        <begin position="1"/>
        <end position="24"/>
    </location>
</feature>
<reference evidence="16 17" key="1">
    <citation type="submission" date="2016-03" db="EMBL/GenBank/DDBJ databases">
        <title>Whole genome sequencing of Grifola frondosa 9006-11.</title>
        <authorList>
            <person name="Min B."/>
            <person name="Park H."/>
            <person name="Kim J.-G."/>
            <person name="Cho H."/>
            <person name="Oh Y.-L."/>
            <person name="Kong W.-S."/>
            <person name="Choi I.-G."/>
        </authorList>
    </citation>
    <scope>NUCLEOTIDE SEQUENCE [LARGE SCALE GENOMIC DNA]</scope>
    <source>
        <strain evidence="16 17">9006-11</strain>
    </source>
</reference>
<comment type="subcellular location">
    <subcellularLocation>
        <location evidence="2">Membrane</location>
        <topology evidence="2">Single-pass membrane protein</topology>
    </subcellularLocation>
</comment>
<evidence type="ECO:0000256" key="7">
    <source>
        <dbReference type="ARBA" id="ARBA00022723"/>
    </source>
</evidence>
<dbReference type="EMBL" id="LUGG01000023">
    <property type="protein sequence ID" value="OBZ67814.1"/>
    <property type="molecule type" value="Genomic_DNA"/>
</dbReference>
<feature type="binding site" description="axial binding residue" evidence="13">
    <location>
        <position position="324"/>
    </location>
    <ligand>
        <name>heme</name>
        <dbReference type="ChEBI" id="CHEBI:30413"/>
    </ligand>
    <ligandPart>
        <name>Fe</name>
        <dbReference type="ChEBI" id="CHEBI:18248"/>
    </ligandPart>
</feature>
<dbReference type="InterPro" id="IPR002401">
    <property type="entry name" value="Cyt_P450_E_grp-I"/>
</dbReference>
<dbReference type="OMA" id="WERTVAK"/>
<keyword evidence="11 14" id="KW-0503">Monooxygenase</keyword>
<keyword evidence="15" id="KW-0732">Signal</keyword>
<evidence type="ECO:0000256" key="11">
    <source>
        <dbReference type="ARBA" id="ARBA00023033"/>
    </source>
</evidence>
<dbReference type="GO" id="GO:0016020">
    <property type="term" value="C:membrane"/>
    <property type="evidence" value="ECO:0007669"/>
    <property type="project" value="UniProtKB-SubCell"/>
</dbReference>
<dbReference type="Proteomes" id="UP000092993">
    <property type="component" value="Unassembled WGS sequence"/>
</dbReference>
<dbReference type="InterPro" id="IPR017972">
    <property type="entry name" value="Cyt_P450_CS"/>
</dbReference>
<keyword evidence="10 13" id="KW-0408">Iron</keyword>
<evidence type="ECO:0000256" key="14">
    <source>
        <dbReference type="RuleBase" id="RU000461"/>
    </source>
</evidence>
<proteinExistence type="inferred from homology"/>
<keyword evidence="9 14" id="KW-0560">Oxidoreductase</keyword>
<evidence type="ECO:0000256" key="8">
    <source>
        <dbReference type="ARBA" id="ARBA00022989"/>
    </source>
</evidence>
<protein>
    <submittedName>
        <fullName evidence="16">O-methylsterigmatocystin oxidoreductase</fullName>
    </submittedName>
</protein>
<evidence type="ECO:0000256" key="2">
    <source>
        <dbReference type="ARBA" id="ARBA00004167"/>
    </source>
</evidence>
<comment type="cofactor">
    <cofactor evidence="1 13">
        <name>heme</name>
        <dbReference type="ChEBI" id="CHEBI:30413"/>
    </cofactor>
</comment>
<comment type="similarity">
    <text evidence="4 14">Belongs to the cytochrome P450 family.</text>
</comment>
<dbReference type="InterPro" id="IPR050364">
    <property type="entry name" value="Cytochrome_P450_fung"/>
</dbReference>
<dbReference type="InterPro" id="IPR001128">
    <property type="entry name" value="Cyt_P450"/>
</dbReference>
<evidence type="ECO:0000256" key="4">
    <source>
        <dbReference type="ARBA" id="ARBA00010617"/>
    </source>
</evidence>
<dbReference type="PRINTS" id="PR00463">
    <property type="entry name" value="EP450I"/>
</dbReference>
<dbReference type="GO" id="GO:0020037">
    <property type="term" value="F:heme binding"/>
    <property type="evidence" value="ECO:0007669"/>
    <property type="project" value="InterPro"/>
</dbReference>
<accession>A0A1C7LYB5</accession>
<evidence type="ECO:0000256" key="6">
    <source>
        <dbReference type="ARBA" id="ARBA00022692"/>
    </source>
</evidence>
<evidence type="ECO:0000256" key="5">
    <source>
        <dbReference type="ARBA" id="ARBA00022617"/>
    </source>
</evidence>
<evidence type="ECO:0000256" key="9">
    <source>
        <dbReference type="ARBA" id="ARBA00023002"/>
    </source>
</evidence>